<dbReference type="InterPro" id="IPR024524">
    <property type="entry name" value="DUF3800"/>
</dbReference>
<dbReference type="Pfam" id="PF12686">
    <property type="entry name" value="DUF3800"/>
    <property type="match status" value="1"/>
</dbReference>
<protein>
    <recommendedName>
        <fullName evidence="3">DUF3800 domain-containing protein</fullName>
    </recommendedName>
</protein>
<dbReference type="AlphaFoldDB" id="A0A1F6CRK5"/>
<sequence length="246" mass="28701">MKELLPQQFIFLDESGKPEVYSSGGINLVERGLASKFLVLAAVRSNDHLELRRIVGDFKTELIGDPLLKKYFSTAYSLEAFHATDDFPEIRERFYRFLNDLDIRIDVVVVDKMKCYPALRENPGRMYGVMAGQLLRDLCHQTERTEIIFSRKDSKLKLRRELETEVECVRLDYLNKHPNLRADLRLTYQHNPHYTHAGLQVADYAAFAVFKVFETGEDKWYRLVQGKIGRIQDVCNKKYFTKSNPL</sequence>
<evidence type="ECO:0000313" key="1">
    <source>
        <dbReference type="EMBL" id="OGG51783.1"/>
    </source>
</evidence>
<organism evidence="1 2">
    <name type="scientific">Candidatus Kaiserbacteria bacterium RIFCSPHIGHO2_01_FULL_54_36b</name>
    <dbReference type="NCBI Taxonomy" id="1798483"/>
    <lineage>
        <taxon>Bacteria</taxon>
        <taxon>Candidatus Kaiseribacteriota</taxon>
    </lineage>
</organism>
<gene>
    <name evidence="1" type="ORF">A2704_04055</name>
</gene>
<evidence type="ECO:0008006" key="3">
    <source>
        <dbReference type="Google" id="ProtNLM"/>
    </source>
</evidence>
<dbReference type="EMBL" id="MFKW01000015">
    <property type="protein sequence ID" value="OGG51783.1"/>
    <property type="molecule type" value="Genomic_DNA"/>
</dbReference>
<accession>A0A1F6CRK5</accession>
<reference evidence="1 2" key="1">
    <citation type="journal article" date="2016" name="Nat. Commun.">
        <title>Thousands of microbial genomes shed light on interconnected biogeochemical processes in an aquifer system.</title>
        <authorList>
            <person name="Anantharaman K."/>
            <person name="Brown C.T."/>
            <person name="Hug L.A."/>
            <person name="Sharon I."/>
            <person name="Castelle C.J."/>
            <person name="Probst A.J."/>
            <person name="Thomas B.C."/>
            <person name="Singh A."/>
            <person name="Wilkins M.J."/>
            <person name="Karaoz U."/>
            <person name="Brodie E.L."/>
            <person name="Williams K.H."/>
            <person name="Hubbard S.S."/>
            <person name="Banfield J.F."/>
        </authorList>
    </citation>
    <scope>NUCLEOTIDE SEQUENCE [LARGE SCALE GENOMIC DNA]</scope>
</reference>
<comment type="caution">
    <text evidence="1">The sequence shown here is derived from an EMBL/GenBank/DDBJ whole genome shotgun (WGS) entry which is preliminary data.</text>
</comment>
<dbReference type="Proteomes" id="UP000176445">
    <property type="component" value="Unassembled WGS sequence"/>
</dbReference>
<evidence type="ECO:0000313" key="2">
    <source>
        <dbReference type="Proteomes" id="UP000176445"/>
    </source>
</evidence>
<proteinExistence type="predicted"/>
<name>A0A1F6CRK5_9BACT</name>